<dbReference type="GO" id="GO:0009234">
    <property type="term" value="P:menaquinone biosynthetic process"/>
    <property type="evidence" value="ECO:0007669"/>
    <property type="project" value="InterPro"/>
</dbReference>
<protein>
    <submittedName>
        <fullName evidence="1">Heptaprenyl diphosphate synthase</fullName>
    </submittedName>
</protein>
<dbReference type="InterPro" id="IPR009920">
    <property type="entry name" value="HEPPP_synth_su1"/>
</dbReference>
<dbReference type="AlphaFoldDB" id="A0A285U734"/>
<dbReference type="OrthoDB" id="2417886at2"/>
<name>A0A285U734_9BACL</name>
<dbReference type="Proteomes" id="UP000219252">
    <property type="component" value="Unassembled WGS sequence"/>
</dbReference>
<dbReference type="Gene3D" id="1.20.120.1450">
    <property type="match status" value="1"/>
</dbReference>
<sequence length="249" mass="29163">MDATYIKKKIEQFKTTINNQLHHSTLLKYIDDPILNDEQLFYLLLPLFNGEQWDEDLNISAVTVAMVHASLNEHEKIDEYHATSKEQQLTVLSGDYYSGRYYQALANTGNVLLIREMSKGIATRCEQQIKVYEKNKLTIQDWFDYIVSIETELINKFYSIYEFDKYYTIMTNGLVLQRLQRELLNYQNGQTSTFIKMIQSCLDSSDSFDKVIGQKVNKLKDQTNEFLQTSTLNDELKLYIKNQLALVQK</sequence>
<dbReference type="EMBL" id="OBQC01000003">
    <property type="protein sequence ID" value="SOC37734.1"/>
    <property type="molecule type" value="Genomic_DNA"/>
</dbReference>
<organism evidence="1 2">
    <name type="scientific">Ureibacillus acetophenoni</name>
    <dbReference type="NCBI Taxonomy" id="614649"/>
    <lineage>
        <taxon>Bacteria</taxon>
        <taxon>Bacillati</taxon>
        <taxon>Bacillota</taxon>
        <taxon>Bacilli</taxon>
        <taxon>Bacillales</taxon>
        <taxon>Caryophanaceae</taxon>
        <taxon>Ureibacillus</taxon>
    </lineage>
</organism>
<reference evidence="2" key="1">
    <citation type="submission" date="2017-08" db="EMBL/GenBank/DDBJ databases">
        <authorList>
            <person name="Varghese N."/>
            <person name="Submissions S."/>
        </authorList>
    </citation>
    <scope>NUCLEOTIDE SEQUENCE [LARGE SCALE GENOMIC DNA]</scope>
    <source>
        <strain evidence="2">JC23</strain>
    </source>
</reference>
<accession>A0A285U734</accession>
<evidence type="ECO:0000313" key="2">
    <source>
        <dbReference type="Proteomes" id="UP000219252"/>
    </source>
</evidence>
<keyword evidence="2" id="KW-1185">Reference proteome</keyword>
<dbReference type="RefSeq" id="WP_097148952.1">
    <property type="nucleotide sequence ID" value="NZ_OBQC01000003.1"/>
</dbReference>
<gene>
    <name evidence="1" type="ORF">SAMN05877842_103332</name>
</gene>
<dbReference type="Pfam" id="PF07307">
    <property type="entry name" value="HEPPP_synt_1"/>
    <property type="match status" value="1"/>
</dbReference>
<proteinExistence type="predicted"/>
<evidence type="ECO:0000313" key="1">
    <source>
        <dbReference type="EMBL" id="SOC37734.1"/>
    </source>
</evidence>